<dbReference type="AlphaFoldDB" id="A0A101SH18"/>
<protein>
    <submittedName>
        <fullName evidence="2">Uncharacterized protein</fullName>
    </submittedName>
</protein>
<evidence type="ECO:0000313" key="2">
    <source>
        <dbReference type="EMBL" id="KUN73821.1"/>
    </source>
</evidence>
<comment type="caution">
    <text evidence="2">The sequence shown here is derived from an EMBL/GenBank/DDBJ whole genome shotgun (WGS) entry which is preliminary data.</text>
</comment>
<gene>
    <name evidence="2" type="ORF">AQJ46_05925</name>
</gene>
<name>A0A101SH18_9ACTN</name>
<evidence type="ECO:0000313" key="3">
    <source>
        <dbReference type="Proteomes" id="UP000053669"/>
    </source>
</evidence>
<feature type="compositionally biased region" description="Basic and acidic residues" evidence="1">
    <location>
        <begin position="37"/>
        <end position="59"/>
    </location>
</feature>
<feature type="region of interest" description="Disordered" evidence="1">
    <location>
        <begin position="23"/>
        <end position="59"/>
    </location>
</feature>
<organism evidence="2 3">
    <name type="scientific">Streptomyces canus</name>
    <dbReference type="NCBI Taxonomy" id="58343"/>
    <lineage>
        <taxon>Bacteria</taxon>
        <taxon>Bacillati</taxon>
        <taxon>Actinomycetota</taxon>
        <taxon>Actinomycetes</taxon>
        <taxon>Kitasatosporales</taxon>
        <taxon>Streptomycetaceae</taxon>
        <taxon>Streptomyces</taxon>
        <taxon>Streptomyces aurantiacus group</taxon>
    </lineage>
</organism>
<sequence length="59" mass="6336">MSTGEALECVAGYTIALRARCHRATVPTDQPPAGRGPEVRGTEVRGTEVREPEVRGTRS</sequence>
<dbReference type="EMBL" id="LMWU01000005">
    <property type="protein sequence ID" value="KUN73821.1"/>
    <property type="molecule type" value="Genomic_DNA"/>
</dbReference>
<proteinExistence type="predicted"/>
<dbReference type="Proteomes" id="UP000053669">
    <property type="component" value="Unassembled WGS sequence"/>
</dbReference>
<reference evidence="2 3" key="1">
    <citation type="submission" date="2015-10" db="EMBL/GenBank/DDBJ databases">
        <title>Draft genome sequence of Streptomyces canus DSM 40017, type strain for the species Streptomyces canus.</title>
        <authorList>
            <person name="Ruckert C."/>
            <person name="Winkler A."/>
            <person name="Kalinowski J."/>
            <person name="Kampfer P."/>
            <person name="Glaeser S."/>
        </authorList>
    </citation>
    <scope>NUCLEOTIDE SEQUENCE [LARGE SCALE GENOMIC DNA]</scope>
    <source>
        <strain evidence="2 3">DSM 40017</strain>
    </source>
</reference>
<evidence type="ECO:0000256" key="1">
    <source>
        <dbReference type="SAM" id="MobiDB-lite"/>
    </source>
</evidence>
<accession>A0A101SH18</accession>